<dbReference type="PANTHER" id="PTHR30024">
    <property type="entry name" value="ALIPHATIC SULFONATES-BINDING PROTEIN-RELATED"/>
    <property type="match status" value="1"/>
</dbReference>
<sequence length="136" mass="14612">MLTACGQDEDGTQGSSEKTTIKIGYIPITHAVPLYVEEGLAEEGFENFELELVKFGSWPDLMDALNAGRIDGASALVTVAMRAKEQGIDLKAVALGHRDGNALVTANDIEGVADLEGSRLRFHTSFLPTISYSIKL</sequence>
<comment type="caution">
    <text evidence="1">The sequence shown here is derived from an EMBL/GenBank/DDBJ whole genome shotgun (WGS) entry which is preliminary data.</text>
</comment>
<dbReference type="STRING" id="1298598.JCM21714_3483"/>
<dbReference type="AlphaFoldDB" id="W4VLT1"/>
<name>W4VLT1_9BACI</name>
<dbReference type="SUPFAM" id="SSF53850">
    <property type="entry name" value="Periplasmic binding protein-like II"/>
    <property type="match status" value="1"/>
</dbReference>
<organism evidence="1 2">
    <name type="scientific">Gracilibacillus boraciitolerans JCM 21714</name>
    <dbReference type="NCBI Taxonomy" id="1298598"/>
    <lineage>
        <taxon>Bacteria</taxon>
        <taxon>Bacillati</taxon>
        <taxon>Bacillota</taxon>
        <taxon>Bacilli</taxon>
        <taxon>Bacillales</taxon>
        <taxon>Bacillaceae</taxon>
        <taxon>Gracilibacillus</taxon>
    </lineage>
</organism>
<dbReference type="Proteomes" id="UP000019102">
    <property type="component" value="Unassembled WGS sequence"/>
</dbReference>
<evidence type="ECO:0000313" key="1">
    <source>
        <dbReference type="EMBL" id="GAE94335.1"/>
    </source>
</evidence>
<keyword evidence="2" id="KW-1185">Reference proteome</keyword>
<dbReference type="PANTHER" id="PTHR30024:SF43">
    <property type="entry name" value="BLL4572 PROTEIN"/>
    <property type="match status" value="1"/>
</dbReference>
<proteinExistence type="predicted"/>
<keyword evidence="1" id="KW-0449">Lipoprotein</keyword>
<dbReference type="EMBL" id="BAVS01000022">
    <property type="protein sequence ID" value="GAE94335.1"/>
    <property type="molecule type" value="Genomic_DNA"/>
</dbReference>
<dbReference type="eggNOG" id="COG0715">
    <property type="taxonomic scope" value="Bacteria"/>
</dbReference>
<evidence type="ECO:0000313" key="2">
    <source>
        <dbReference type="Proteomes" id="UP000019102"/>
    </source>
</evidence>
<protein>
    <submittedName>
        <fullName evidence="1">Lipoprotein</fullName>
    </submittedName>
</protein>
<dbReference type="Gene3D" id="3.40.190.10">
    <property type="entry name" value="Periplasmic binding protein-like II"/>
    <property type="match status" value="1"/>
</dbReference>
<dbReference type="Pfam" id="PF13379">
    <property type="entry name" value="NMT1_2"/>
    <property type="match status" value="1"/>
</dbReference>
<reference evidence="1 2" key="1">
    <citation type="journal article" date="2014" name="Genome Announc.">
        <title>Draft Genome Sequence of the Boron-Tolerant and Moderately Halotolerant Bacterium Gracilibacillus boraciitolerans JCM 21714T.</title>
        <authorList>
            <person name="Ahmed I."/>
            <person name="Oshima K."/>
            <person name="Suda W."/>
            <person name="Kitamura K."/>
            <person name="Iida T."/>
            <person name="Ohmori Y."/>
            <person name="Fujiwara T."/>
            <person name="Hattori M."/>
            <person name="Ohkuma M."/>
        </authorList>
    </citation>
    <scope>NUCLEOTIDE SEQUENCE [LARGE SCALE GENOMIC DNA]</scope>
    <source>
        <strain evidence="1 2">JCM 21714</strain>
    </source>
</reference>
<gene>
    <name evidence="1" type="ORF">JCM21714_3483</name>
</gene>
<accession>W4VLT1</accession>